<sequence>MSQLPPSPWFYSGGAASTSGNPSGSVPLVDGYILMNDDIRDSRNTTPHTFPWKMPLQQPQNTVPISQESLDPHVAFLGTLENSSRYGQPSATEQYQNLNTSRQRKTQGVLWENYKETMKQFYMDQGHTLPELIEHMEAVGFKATARQYKEQFKKWKWVKNLTKDKTVFMRAKATERKRQNPPKDTVFHWQGKSWTTDQVLRDRNVSNDITLGQPTPHDVSYETPCQPNIAGNSAQTTRYTNSSTERASRDVPAIRLRWNGYKATDIEDLLHQALNLEQEKDWVGAEEKFMHALDACYHLYPPADDLTVNTSYKIAIFYGKQNNMARADHILDQLTSQFISRWGQGHEATVKHYLVVAHLLEAWDRHDDFINVIKQLTDGSNAPLVNRGSNGEEHQTFIDVDIPTVLNSTRLPNMAEDGVVLSPLQLLLALEKGHSRILDVDSRRTSLEERFKRLLETLMKNPERYMVDIIRIQTALVKIHGTLDPAQKDIAFRDAWESAFFLCKLPGKKGLVFCNAAVDFVAEYLEMWYQHQAMVILEAIEQVAADETEPEDPGLISLMIRIGKILQAKATWKEAAPRFEQAYAASITAFGHDSTVTKRLESSLEERHYSSEIEPGRIVRAVYL</sequence>
<evidence type="ECO:0000256" key="1">
    <source>
        <dbReference type="SAM" id="MobiDB-lite"/>
    </source>
</evidence>
<evidence type="ECO:0000313" key="4">
    <source>
        <dbReference type="Proteomes" id="UP001201262"/>
    </source>
</evidence>
<evidence type="ECO:0000259" key="2">
    <source>
        <dbReference type="Pfam" id="PF14420"/>
    </source>
</evidence>
<gene>
    <name evidence="3" type="ORF">BGW36DRAFT_374138</name>
</gene>
<protein>
    <recommendedName>
        <fullName evidence="2">Clr5 domain-containing protein</fullName>
    </recommendedName>
</protein>
<proteinExistence type="predicted"/>
<dbReference type="EMBL" id="JAJTJA010000004">
    <property type="protein sequence ID" value="KAH8700438.1"/>
    <property type="molecule type" value="Genomic_DNA"/>
</dbReference>
<organism evidence="3 4">
    <name type="scientific">Talaromyces proteolyticus</name>
    <dbReference type="NCBI Taxonomy" id="1131652"/>
    <lineage>
        <taxon>Eukaryota</taxon>
        <taxon>Fungi</taxon>
        <taxon>Dikarya</taxon>
        <taxon>Ascomycota</taxon>
        <taxon>Pezizomycotina</taxon>
        <taxon>Eurotiomycetes</taxon>
        <taxon>Eurotiomycetidae</taxon>
        <taxon>Eurotiales</taxon>
        <taxon>Trichocomaceae</taxon>
        <taxon>Talaromyces</taxon>
        <taxon>Talaromyces sect. Bacilispori</taxon>
    </lineage>
</organism>
<comment type="caution">
    <text evidence="3">The sequence shown here is derived from an EMBL/GenBank/DDBJ whole genome shotgun (WGS) entry which is preliminary data.</text>
</comment>
<dbReference type="Proteomes" id="UP001201262">
    <property type="component" value="Unassembled WGS sequence"/>
</dbReference>
<keyword evidence="4" id="KW-1185">Reference proteome</keyword>
<dbReference type="RefSeq" id="XP_046074144.1">
    <property type="nucleotide sequence ID" value="XM_046215646.1"/>
</dbReference>
<dbReference type="GeneID" id="70245933"/>
<dbReference type="PANTHER" id="PTHR38788">
    <property type="entry name" value="CLR5 DOMAIN-CONTAINING PROTEIN"/>
    <property type="match status" value="1"/>
</dbReference>
<feature type="domain" description="Clr5" evidence="2">
    <location>
        <begin position="111"/>
        <end position="159"/>
    </location>
</feature>
<dbReference type="PANTHER" id="PTHR38788:SF3">
    <property type="entry name" value="CLR5 DOMAIN-CONTAINING PROTEIN"/>
    <property type="match status" value="1"/>
</dbReference>
<reference evidence="3" key="1">
    <citation type="submission" date="2021-12" db="EMBL/GenBank/DDBJ databases">
        <title>Convergent genome expansion in fungi linked to evolution of root-endophyte symbiosis.</title>
        <authorList>
            <consortium name="DOE Joint Genome Institute"/>
            <person name="Ke Y.-H."/>
            <person name="Bonito G."/>
            <person name="Liao H.-L."/>
            <person name="Looney B."/>
            <person name="Rojas-Flechas A."/>
            <person name="Nash J."/>
            <person name="Hameed K."/>
            <person name="Schadt C."/>
            <person name="Martin F."/>
            <person name="Crous P.W."/>
            <person name="Miettinen O."/>
            <person name="Magnuson J.K."/>
            <person name="Labbe J."/>
            <person name="Jacobson D."/>
            <person name="Doktycz M.J."/>
            <person name="Veneault-Fourrey C."/>
            <person name="Kuo A."/>
            <person name="Mondo S."/>
            <person name="Calhoun S."/>
            <person name="Riley R."/>
            <person name="Ohm R."/>
            <person name="LaButti K."/>
            <person name="Andreopoulos B."/>
            <person name="Pangilinan J."/>
            <person name="Nolan M."/>
            <person name="Tritt A."/>
            <person name="Clum A."/>
            <person name="Lipzen A."/>
            <person name="Daum C."/>
            <person name="Barry K."/>
            <person name="Grigoriev I.V."/>
            <person name="Vilgalys R."/>
        </authorList>
    </citation>
    <scope>NUCLEOTIDE SEQUENCE</scope>
    <source>
        <strain evidence="3">PMI_201</strain>
    </source>
</reference>
<feature type="region of interest" description="Disordered" evidence="1">
    <location>
        <begin position="227"/>
        <end position="246"/>
    </location>
</feature>
<dbReference type="InterPro" id="IPR025676">
    <property type="entry name" value="Clr5_dom"/>
</dbReference>
<accession>A0AAD4KT61</accession>
<evidence type="ECO:0000313" key="3">
    <source>
        <dbReference type="EMBL" id="KAH8700438.1"/>
    </source>
</evidence>
<dbReference type="AlphaFoldDB" id="A0AAD4KT61"/>
<name>A0AAD4KT61_9EURO</name>
<dbReference type="Pfam" id="PF14420">
    <property type="entry name" value="Clr5"/>
    <property type="match status" value="1"/>
</dbReference>
<feature type="compositionally biased region" description="Polar residues" evidence="1">
    <location>
        <begin position="227"/>
        <end position="245"/>
    </location>
</feature>